<dbReference type="GO" id="GO:0005737">
    <property type="term" value="C:cytoplasm"/>
    <property type="evidence" value="ECO:0007669"/>
    <property type="project" value="TreeGrafter"/>
</dbReference>
<evidence type="ECO:0000256" key="5">
    <source>
        <dbReference type="ARBA" id="ARBA00023242"/>
    </source>
</evidence>
<comment type="caution">
    <text evidence="8">The sequence shown here is derived from an EMBL/GenBank/DDBJ whole genome shotgun (WGS) entry which is preliminary data.</text>
</comment>
<feature type="non-terminal residue" evidence="8">
    <location>
        <position position="1"/>
    </location>
</feature>
<evidence type="ECO:0000256" key="2">
    <source>
        <dbReference type="ARBA" id="ARBA00022676"/>
    </source>
</evidence>
<dbReference type="Gene3D" id="3.90.228.10">
    <property type="match status" value="1"/>
</dbReference>
<dbReference type="GO" id="GO:0003714">
    <property type="term" value="F:transcription corepressor activity"/>
    <property type="evidence" value="ECO:0007669"/>
    <property type="project" value="TreeGrafter"/>
</dbReference>
<protein>
    <recommendedName>
        <fullName evidence="7">PARP catalytic domain-containing protein</fullName>
    </recommendedName>
</protein>
<dbReference type="AlphaFoldDB" id="A0AAV7V550"/>
<reference evidence="8" key="1">
    <citation type="journal article" date="2022" name="bioRxiv">
        <title>Sequencing and chromosome-scale assembly of the giantPleurodeles waltlgenome.</title>
        <authorList>
            <person name="Brown T."/>
            <person name="Elewa A."/>
            <person name="Iarovenko S."/>
            <person name="Subramanian E."/>
            <person name="Araus A.J."/>
            <person name="Petzold A."/>
            <person name="Susuki M."/>
            <person name="Suzuki K.-i.T."/>
            <person name="Hayashi T."/>
            <person name="Toyoda A."/>
            <person name="Oliveira C."/>
            <person name="Osipova E."/>
            <person name="Leigh N.D."/>
            <person name="Simon A."/>
            <person name="Yun M.H."/>
        </authorList>
    </citation>
    <scope>NUCLEOTIDE SEQUENCE</scope>
    <source>
        <strain evidence="8">20211129_DDA</strain>
        <tissue evidence="8">Liver</tissue>
    </source>
</reference>
<dbReference type="Proteomes" id="UP001066276">
    <property type="component" value="Chromosome 2_2"/>
</dbReference>
<evidence type="ECO:0000313" key="9">
    <source>
        <dbReference type="Proteomes" id="UP001066276"/>
    </source>
</evidence>
<organism evidence="8 9">
    <name type="scientific">Pleurodeles waltl</name>
    <name type="common">Iberian ribbed newt</name>
    <dbReference type="NCBI Taxonomy" id="8319"/>
    <lineage>
        <taxon>Eukaryota</taxon>
        <taxon>Metazoa</taxon>
        <taxon>Chordata</taxon>
        <taxon>Craniata</taxon>
        <taxon>Vertebrata</taxon>
        <taxon>Euteleostomi</taxon>
        <taxon>Amphibia</taxon>
        <taxon>Batrachia</taxon>
        <taxon>Caudata</taxon>
        <taxon>Salamandroidea</taxon>
        <taxon>Salamandridae</taxon>
        <taxon>Pleurodelinae</taxon>
        <taxon>Pleurodeles</taxon>
    </lineage>
</organism>
<evidence type="ECO:0000256" key="6">
    <source>
        <dbReference type="ARBA" id="ARBA00024347"/>
    </source>
</evidence>
<dbReference type="GO" id="GO:1990404">
    <property type="term" value="F:NAD+-protein mono-ADP-ribosyltransferase activity"/>
    <property type="evidence" value="ECO:0007669"/>
    <property type="project" value="TreeGrafter"/>
</dbReference>
<comment type="subcellular location">
    <subcellularLocation>
        <location evidence="1">Nucleus</location>
    </subcellularLocation>
</comment>
<keyword evidence="4" id="KW-0520">NAD</keyword>
<keyword evidence="2" id="KW-0328">Glycosyltransferase</keyword>
<evidence type="ECO:0000256" key="1">
    <source>
        <dbReference type="ARBA" id="ARBA00004123"/>
    </source>
</evidence>
<dbReference type="SUPFAM" id="SSF56399">
    <property type="entry name" value="ADP-ribosylation"/>
    <property type="match status" value="1"/>
</dbReference>
<comment type="similarity">
    <text evidence="6">Belongs to the ARTD/PARP family.</text>
</comment>
<evidence type="ECO:0000256" key="3">
    <source>
        <dbReference type="ARBA" id="ARBA00022679"/>
    </source>
</evidence>
<evidence type="ECO:0000313" key="8">
    <source>
        <dbReference type="EMBL" id="KAJ1195107.1"/>
    </source>
</evidence>
<dbReference type="InterPro" id="IPR012317">
    <property type="entry name" value="Poly(ADP-ribose)pol_cat_dom"/>
</dbReference>
<feature type="non-terminal residue" evidence="8">
    <location>
        <position position="58"/>
    </location>
</feature>
<evidence type="ECO:0000256" key="4">
    <source>
        <dbReference type="ARBA" id="ARBA00023027"/>
    </source>
</evidence>
<evidence type="ECO:0000259" key="7">
    <source>
        <dbReference type="PROSITE" id="PS51059"/>
    </source>
</evidence>
<keyword evidence="3" id="KW-0808">Transferase</keyword>
<dbReference type="EMBL" id="JANPWB010000004">
    <property type="protein sequence ID" value="KAJ1195107.1"/>
    <property type="molecule type" value="Genomic_DNA"/>
</dbReference>
<dbReference type="GO" id="GO:0070212">
    <property type="term" value="P:protein poly-ADP-ribosylation"/>
    <property type="evidence" value="ECO:0007669"/>
    <property type="project" value="TreeGrafter"/>
</dbReference>
<keyword evidence="5" id="KW-0539">Nucleus</keyword>
<gene>
    <name evidence="8" type="ORF">NDU88_004389</name>
</gene>
<proteinExistence type="inferred from homology"/>
<keyword evidence="9" id="KW-1185">Reference proteome</keyword>
<accession>A0AAV7V550</accession>
<dbReference type="GO" id="GO:0005634">
    <property type="term" value="C:nucleus"/>
    <property type="evidence" value="ECO:0007669"/>
    <property type="project" value="UniProtKB-SubCell"/>
</dbReference>
<dbReference type="GO" id="GO:0003950">
    <property type="term" value="F:NAD+ poly-ADP-ribosyltransferase activity"/>
    <property type="evidence" value="ECO:0007669"/>
    <property type="project" value="InterPro"/>
</dbReference>
<dbReference type="PANTHER" id="PTHR14453">
    <property type="entry name" value="PARP/ZINC FINGER CCCH TYPE DOMAIN CONTAINING PROTEIN"/>
    <property type="match status" value="1"/>
</dbReference>
<sequence>IERIQNSYLHKAYELRKKLFAQKNGVNKVNELTLFHGTAPQNCSAINHKGFNRGYTAN</sequence>
<dbReference type="GO" id="GO:0010629">
    <property type="term" value="P:negative regulation of gene expression"/>
    <property type="evidence" value="ECO:0007669"/>
    <property type="project" value="TreeGrafter"/>
</dbReference>
<name>A0AAV7V550_PLEWA</name>
<feature type="domain" description="PARP catalytic" evidence="7">
    <location>
        <begin position="1"/>
        <end position="58"/>
    </location>
</feature>
<dbReference type="PROSITE" id="PS51059">
    <property type="entry name" value="PARP_CATALYTIC"/>
    <property type="match status" value="1"/>
</dbReference>
<dbReference type="InterPro" id="IPR052056">
    <property type="entry name" value="Mono-ARTD/PARP"/>
</dbReference>
<dbReference type="PANTHER" id="PTHR14453:SF67">
    <property type="entry name" value="POLY [ADP-RIBOSE] POLYMERASE"/>
    <property type="match status" value="1"/>
</dbReference>